<dbReference type="InterPro" id="IPR001453">
    <property type="entry name" value="MoaB/Mog_dom"/>
</dbReference>
<evidence type="ECO:0000313" key="10">
    <source>
        <dbReference type="Proteomes" id="UP000325307"/>
    </source>
</evidence>
<proteinExistence type="inferred from homology"/>
<evidence type="ECO:0000256" key="5">
    <source>
        <dbReference type="ARBA" id="ARBA00023150"/>
    </source>
</evidence>
<evidence type="ECO:0000313" key="9">
    <source>
        <dbReference type="EMBL" id="GER22521.1"/>
    </source>
</evidence>
<dbReference type="NCBIfam" id="NF045515">
    <property type="entry name" value="Glp_gephyrin"/>
    <property type="match status" value="1"/>
</dbReference>
<protein>
    <recommendedName>
        <fullName evidence="7">Molybdopterin molybdenumtransferase</fullName>
        <ecNumber evidence="7">2.10.1.1</ecNumber>
    </recommendedName>
</protein>
<dbReference type="SUPFAM" id="SSF53218">
    <property type="entry name" value="Molybdenum cofactor biosynthesis proteins"/>
    <property type="match status" value="1"/>
</dbReference>
<dbReference type="Gene3D" id="3.90.105.10">
    <property type="entry name" value="Molybdopterin biosynthesis moea protein, domain 2"/>
    <property type="match status" value="1"/>
</dbReference>
<dbReference type="SMART" id="SM00852">
    <property type="entry name" value="MoCF_biosynth"/>
    <property type="match status" value="1"/>
</dbReference>
<accession>A0A5A7NS01</accession>
<dbReference type="Pfam" id="PF00994">
    <property type="entry name" value="MoCF_biosynth"/>
    <property type="match status" value="1"/>
</dbReference>
<dbReference type="GO" id="GO:0005829">
    <property type="term" value="C:cytosol"/>
    <property type="evidence" value="ECO:0007669"/>
    <property type="project" value="TreeGrafter"/>
</dbReference>
<dbReference type="InterPro" id="IPR005111">
    <property type="entry name" value="MoeA_C_domain_IV"/>
</dbReference>
<dbReference type="GO" id="GO:0046872">
    <property type="term" value="F:metal ion binding"/>
    <property type="evidence" value="ECO:0007669"/>
    <property type="project" value="UniProtKB-UniRule"/>
</dbReference>
<comment type="catalytic activity">
    <reaction evidence="6">
        <text>adenylyl-molybdopterin + molybdate = Mo-molybdopterin + AMP + H(+)</text>
        <dbReference type="Rhea" id="RHEA:35047"/>
        <dbReference type="ChEBI" id="CHEBI:15378"/>
        <dbReference type="ChEBI" id="CHEBI:36264"/>
        <dbReference type="ChEBI" id="CHEBI:62727"/>
        <dbReference type="ChEBI" id="CHEBI:71302"/>
        <dbReference type="ChEBI" id="CHEBI:456215"/>
        <dbReference type="EC" id="2.10.1.1"/>
    </reaction>
</comment>
<dbReference type="InterPro" id="IPR036425">
    <property type="entry name" value="MoaB/Mog-like_dom_sf"/>
</dbReference>
<dbReference type="Pfam" id="PF03454">
    <property type="entry name" value="MoeA_C"/>
    <property type="match status" value="1"/>
</dbReference>
<dbReference type="EMBL" id="BKDJ01000004">
    <property type="protein sequence ID" value="GER22521.1"/>
    <property type="molecule type" value="Genomic_DNA"/>
</dbReference>
<dbReference type="SUPFAM" id="SSF63867">
    <property type="entry name" value="MoeA C-terminal domain-like"/>
    <property type="match status" value="1"/>
</dbReference>
<dbReference type="Gene3D" id="2.170.190.11">
    <property type="entry name" value="Molybdopterin biosynthesis moea protein, domain 3"/>
    <property type="match status" value="1"/>
</dbReference>
<dbReference type="GO" id="GO:0006777">
    <property type="term" value="P:Mo-molybdopterin cofactor biosynthetic process"/>
    <property type="evidence" value="ECO:0007669"/>
    <property type="project" value="UniProtKB-UniRule"/>
</dbReference>
<evidence type="ECO:0000256" key="2">
    <source>
        <dbReference type="ARBA" id="ARBA00005046"/>
    </source>
</evidence>
<evidence type="ECO:0000256" key="1">
    <source>
        <dbReference type="ARBA" id="ARBA00002901"/>
    </source>
</evidence>
<dbReference type="Proteomes" id="UP000325307">
    <property type="component" value="Unassembled WGS sequence"/>
</dbReference>
<dbReference type="AlphaFoldDB" id="A0A5A7NS01"/>
<reference evidence="9 10" key="1">
    <citation type="submission" date="2019-09" db="EMBL/GenBank/DDBJ databases">
        <title>Arthrobacter zafarii sp. nov., a moderately thermotolerant and halotolerant actinobacterium isolated from Cholistan desert soil of Pakistan.</title>
        <authorList>
            <person name="Amin A."/>
            <person name="Ahmed I."/>
            <person name="Khalid N."/>
            <person name="Schumann P."/>
            <person name="Busse H.J."/>
            <person name="Khan I.U."/>
            <person name="Li S."/>
            <person name="Li W.J."/>
        </authorList>
    </citation>
    <scope>NUCLEOTIDE SEQUENCE [LARGE SCALE GENOMIC DNA]</scope>
    <source>
        <strain evidence="9 10">NCCP-1664</strain>
    </source>
</reference>
<dbReference type="EC" id="2.10.1.1" evidence="7"/>
<dbReference type="InterPro" id="IPR005110">
    <property type="entry name" value="MoeA_linker/N"/>
</dbReference>
<dbReference type="RefSeq" id="WP_149956168.1">
    <property type="nucleotide sequence ID" value="NZ_BKDJ01000004.1"/>
</dbReference>
<sequence length="432" mass="43184">MLPEVRPATFRRSVAEHQAAVRTLLAGLPDALGTQTVPLAAALGRTLASDLTAPRPLPPFANSQMDGYAVRAADLSTGPVPWATLPVAPPIPAGTAAPPLPPGHAAPIMTGAMLPAGADTVVPIEAADPPQFPAFVGGDAPFRDHTTVTLPASFAAGTYVRPAGSDLPAGATALAAGTRLGAAQLGLAAALGLAALPVRRRPRALVLSTGDEVAAPGTELAPGQIHDANTTLLTASLAEAGWDTATAGICADNAAAFEAALADALAPDPDVTDLVLTSGGISQGAYEVVRQALAGRGIAFGSVAMQPGGPQGAGLLALPGTAPVPLLAFPGNPVSSFVSFEVFLRPVLCELLGVPPRPLVQAPLAVALDKPPGKLQVRRGILEDGRFTPLGGPGSHLLHALAHATALALLPPGPGHLDPGTDVPVLTMGDPQ</sequence>
<dbReference type="UniPathway" id="UPA00344"/>
<comment type="similarity">
    <text evidence="3 7">Belongs to the MoeA family.</text>
</comment>
<organism evidence="9 10">
    <name type="scientific">Zafaria cholistanensis</name>
    <dbReference type="NCBI Taxonomy" id="1682741"/>
    <lineage>
        <taxon>Bacteria</taxon>
        <taxon>Bacillati</taxon>
        <taxon>Actinomycetota</taxon>
        <taxon>Actinomycetes</taxon>
        <taxon>Micrococcales</taxon>
        <taxon>Micrococcaceae</taxon>
        <taxon>Zafaria</taxon>
    </lineage>
</organism>
<dbReference type="InterPro" id="IPR038987">
    <property type="entry name" value="MoeA-like"/>
</dbReference>
<dbReference type="InterPro" id="IPR036135">
    <property type="entry name" value="MoeA_linker/N_sf"/>
</dbReference>
<keyword evidence="7" id="KW-0460">Magnesium</keyword>
<dbReference type="InterPro" id="IPR036688">
    <property type="entry name" value="MoeA_C_domain_IV_sf"/>
</dbReference>
<evidence type="ECO:0000259" key="8">
    <source>
        <dbReference type="SMART" id="SM00852"/>
    </source>
</evidence>
<keyword evidence="4 7" id="KW-0500">Molybdenum</keyword>
<keyword evidence="5 7" id="KW-0501">Molybdenum cofactor biosynthesis</keyword>
<gene>
    <name evidence="9" type="ORF">NCCP1664_10180</name>
</gene>
<dbReference type="PANTHER" id="PTHR10192:SF5">
    <property type="entry name" value="GEPHYRIN"/>
    <property type="match status" value="1"/>
</dbReference>
<evidence type="ECO:0000256" key="7">
    <source>
        <dbReference type="RuleBase" id="RU365090"/>
    </source>
</evidence>
<dbReference type="Pfam" id="PF03453">
    <property type="entry name" value="MoeA_N"/>
    <property type="match status" value="1"/>
</dbReference>
<keyword evidence="7 9" id="KW-0808">Transferase</keyword>
<dbReference type="PANTHER" id="PTHR10192">
    <property type="entry name" value="MOLYBDOPTERIN BIOSYNTHESIS PROTEIN"/>
    <property type="match status" value="1"/>
</dbReference>
<feature type="domain" description="MoaB/Mog" evidence="8">
    <location>
        <begin position="205"/>
        <end position="350"/>
    </location>
</feature>
<dbReference type="Gene3D" id="2.40.340.10">
    <property type="entry name" value="MoeA, C-terminal, domain IV"/>
    <property type="match status" value="1"/>
</dbReference>
<dbReference type="Gene3D" id="3.40.980.10">
    <property type="entry name" value="MoaB/Mog-like domain"/>
    <property type="match status" value="1"/>
</dbReference>
<dbReference type="OrthoDB" id="9804758at2"/>
<comment type="pathway">
    <text evidence="2 7">Cofactor biosynthesis; molybdopterin biosynthesis.</text>
</comment>
<comment type="cofactor">
    <cofactor evidence="7">
        <name>Mg(2+)</name>
        <dbReference type="ChEBI" id="CHEBI:18420"/>
    </cofactor>
</comment>
<dbReference type="GO" id="GO:0061599">
    <property type="term" value="F:molybdopterin molybdotransferase activity"/>
    <property type="evidence" value="ECO:0007669"/>
    <property type="project" value="UniProtKB-UniRule"/>
</dbReference>
<comment type="function">
    <text evidence="1 7">Catalyzes the insertion of molybdate into adenylated molybdopterin with the concomitant release of AMP.</text>
</comment>
<evidence type="ECO:0000256" key="3">
    <source>
        <dbReference type="ARBA" id="ARBA00010763"/>
    </source>
</evidence>
<evidence type="ECO:0000256" key="6">
    <source>
        <dbReference type="ARBA" id="ARBA00047317"/>
    </source>
</evidence>
<dbReference type="SUPFAM" id="SSF63882">
    <property type="entry name" value="MoeA N-terminal region -like"/>
    <property type="match status" value="1"/>
</dbReference>
<comment type="caution">
    <text evidence="9">The sequence shown here is derived from an EMBL/GenBank/DDBJ whole genome shotgun (WGS) entry which is preliminary data.</text>
</comment>
<dbReference type="CDD" id="cd00887">
    <property type="entry name" value="MoeA"/>
    <property type="match status" value="1"/>
</dbReference>
<keyword evidence="10" id="KW-1185">Reference proteome</keyword>
<keyword evidence="7" id="KW-0479">Metal-binding</keyword>
<name>A0A5A7NS01_9MICC</name>
<evidence type="ECO:0000256" key="4">
    <source>
        <dbReference type="ARBA" id="ARBA00022505"/>
    </source>
</evidence>